<evidence type="ECO:0000256" key="2">
    <source>
        <dbReference type="ARBA" id="ARBA00008779"/>
    </source>
</evidence>
<dbReference type="InterPro" id="IPR000917">
    <property type="entry name" value="Sulfatase_N"/>
</dbReference>
<dbReference type="PANTHER" id="PTHR42693:SF42">
    <property type="entry name" value="ARYLSULFATASE G"/>
    <property type="match status" value="1"/>
</dbReference>
<dbReference type="InterPro" id="IPR050738">
    <property type="entry name" value="Sulfatase"/>
</dbReference>
<dbReference type="RefSeq" id="WP_308952379.1">
    <property type="nucleotide sequence ID" value="NZ_JARXHW010000072.1"/>
</dbReference>
<dbReference type="EMBL" id="JARXHW010000072">
    <property type="protein sequence ID" value="MDQ8209462.1"/>
    <property type="molecule type" value="Genomic_DNA"/>
</dbReference>
<evidence type="ECO:0000256" key="6">
    <source>
        <dbReference type="ARBA" id="ARBA00022837"/>
    </source>
</evidence>
<evidence type="ECO:0000313" key="9">
    <source>
        <dbReference type="Proteomes" id="UP001225316"/>
    </source>
</evidence>
<evidence type="ECO:0000256" key="3">
    <source>
        <dbReference type="ARBA" id="ARBA00022723"/>
    </source>
</evidence>
<evidence type="ECO:0000259" key="7">
    <source>
        <dbReference type="Pfam" id="PF00884"/>
    </source>
</evidence>
<evidence type="ECO:0000256" key="1">
    <source>
        <dbReference type="ARBA" id="ARBA00001913"/>
    </source>
</evidence>
<reference evidence="8 9" key="1">
    <citation type="submission" date="2023-04" db="EMBL/GenBank/DDBJ databases">
        <title>A novel bacteria isolated from coastal sediment.</title>
        <authorList>
            <person name="Liu X.-J."/>
            <person name="Du Z.-J."/>
        </authorList>
    </citation>
    <scope>NUCLEOTIDE SEQUENCE [LARGE SCALE GENOMIC DNA]</scope>
    <source>
        <strain evidence="8 9">SDUM461003</strain>
    </source>
</reference>
<keyword evidence="6" id="KW-0106">Calcium</keyword>
<dbReference type="CDD" id="cd16144">
    <property type="entry name" value="ARS_like"/>
    <property type="match status" value="1"/>
</dbReference>
<dbReference type="SUPFAM" id="SSF53649">
    <property type="entry name" value="Alkaline phosphatase-like"/>
    <property type="match status" value="1"/>
</dbReference>
<keyword evidence="5" id="KW-0378">Hydrolase</keyword>
<keyword evidence="3" id="KW-0479">Metal-binding</keyword>
<keyword evidence="4" id="KW-0732">Signal</keyword>
<dbReference type="PANTHER" id="PTHR42693">
    <property type="entry name" value="ARYLSULFATASE FAMILY MEMBER"/>
    <property type="match status" value="1"/>
</dbReference>
<comment type="caution">
    <text evidence="8">The sequence shown here is derived from an EMBL/GenBank/DDBJ whole genome shotgun (WGS) entry which is preliminary data.</text>
</comment>
<name>A0ABU1B0L8_9BACT</name>
<sequence length="619" mass="69166">MFSRKYSFFLTVVALCSGLFSTLSAIKPNIIIFYVDDLGWQDVEQLNDLGEPCPYETPNLLKLAERGMNFSQGYASAPTCAPSRAAILSGQHPAQTRYTHVTGASIPKQGKDNEFQEAFLGAYFDLDHMTLADALKQNGYRTGHYGKWHAGLNASAYGFESVNQTRGVHRGMKDRTKDFSTPKDRQWPLSKEKYPPYSEDFPDGISYPYDELTEEALEFIQDNKEEAFFLNLCHWMVHWPMLTRNGELLKYYCKKMGQPFPPKKGNMALPGQQNPYFASMVTTVDWSLGLVMDMLATTDDPRYPGKKLIETTYVFFTSDNGGAEKKGGEILSDNYPLKGGKKRTDEGGVRVPLVIAGPNIPAGTERATMINQLDFFPTILRLTSTDIPAENAAKLSGLDITPVLTGEASEVYDAEGHPRDSLFWHFPHNSMRAAIRKGDYKLYCHFNTGEYSLYRLYKNGAHADLEEQEDLSRNPEYASIVDALSQELNQKLESSNAELPHRNPNYRNATLPSASIVNLNFNPAGTQANLQLDPDQPKATEAYILYYPDGGKGEGHGKKTIDYNQVGDPEIPYRVKVAASIDASGHVVTATVPPVVKRVQFMLIDENNYCHFTQLASVP</sequence>
<comment type="similarity">
    <text evidence="2">Belongs to the sulfatase family.</text>
</comment>
<evidence type="ECO:0000313" key="8">
    <source>
        <dbReference type="EMBL" id="MDQ8209462.1"/>
    </source>
</evidence>
<proteinExistence type="inferred from homology"/>
<dbReference type="Gene3D" id="3.40.720.10">
    <property type="entry name" value="Alkaline Phosphatase, subunit A"/>
    <property type="match status" value="1"/>
</dbReference>
<dbReference type="Proteomes" id="UP001225316">
    <property type="component" value="Unassembled WGS sequence"/>
</dbReference>
<dbReference type="Pfam" id="PF00884">
    <property type="entry name" value="Sulfatase"/>
    <property type="match status" value="1"/>
</dbReference>
<protein>
    <submittedName>
        <fullName evidence="8">Sulfatase</fullName>
    </submittedName>
</protein>
<dbReference type="InterPro" id="IPR017850">
    <property type="entry name" value="Alkaline_phosphatase_core_sf"/>
</dbReference>
<organism evidence="8 9">
    <name type="scientific">Thalassobacterium maritimum</name>
    <dbReference type="NCBI Taxonomy" id="3041265"/>
    <lineage>
        <taxon>Bacteria</taxon>
        <taxon>Pseudomonadati</taxon>
        <taxon>Verrucomicrobiota</taxon>
        <taxon>Opitutia</taxon>
        <taxon>Puniceicoccales</taxon>
        <taxon>Coraliomargaritaceae</taxon>
        <taxon>Thalassobacterium</taxon>
    </lineage>
</organism>
<accession>A0ABU1B0L8</accession>
<comment type="cofactor">
    <cofactor evidence="1">
        <name>Ca(2+)</name>
        <dbReference type="ChEBI" id="CHEBI:29108"/>
    </cofactor>
</comment>
<feature type="domain" description="Sulfatase N-terminal" evidence="7">
    <location>
        <begin position="28"/>
        <end position="383"/>
    </location>
</feature>
<evidence type="ECO:0000256" key="5">
    <source>
        <dbReference type="ARBA" id="ARBA00022801"/>
    </source>
</evidence>
<gene>
    <name evidence="8" type="ORF">QEH52_18195</name>
</gene>
<keyword evidence="9" id="KW-1185">Reference proteome</keyword>
<evidence type="ECO:0000256" key="4">
    <source>
        <dbReference type="ARBA" id="ARBA00022729"/>
    </source>
</evidence>